<feature type="transmembrane region" description="Helical" evidence="11">
    <location>
        <begin position="166"/>
        <end position="189"/>
    </location>
</feature>
<evidence type="ECO:0000256" key="9">
    <source>
        <dbReference type="ARBA" id="ARBA00023012"/>
    </source>
</evidence>
<comment type="subcellular location">
    <subcellularLocation>
        <location evidence="2">Membrane</location>
    </subcellularLocation>
</comment>
<evidence type="ECO:0000256" key="5">
    <source>
        <dbReference type="ARBA" id="ARBA00022679"/>
    </source>
</evidence>
<dbReference type="PRINTS" id="PR00344">
    <property type="entry name" value="BCTRLSENSOR"/>
</dbReference>
<comment type="caution">
    <text evidence="13">The sequence shown here is derived from an EMBL/GenBank/DDBJ whole genome shotgun (WGS) entry which is preliminary data.</text>
</comment>
<keyword evidence="7 13" id="KW-0418">Kinase</keyword>
<keyword evidence="10 11" id="KW-0472">Membrane</keyword>
<dbReference type="InterPro" id="IPR003661">
    <property type="entry name" value="HisK_dim/P_dom"/>
</dbReference>
<comment type="catalytic activity">
    <reaction evidence="1">
        <text>ATP + protein L-histidine = ADP + protein N-phospho-L-histidine.</text>
        <dbReference type="EC" id="2.7.13.3"/>
    </reaction>
</comment>
<dbReference type="SUPFAM" id="SSF55874">
    <property type="entry name" value="ATPase domain of HSP90 chaperone/DNA topoisomerase II/histidine kinase"/>
    <property type="match status" value="1"/>
</dbReference>
<reference evidence="13 14" key="1">
    <citation type="submission" date="2016-09" db="EMBL/GenBank/DDBJ databases">
        <title>Genome Sequence of Lactobacillus sunkii Strain CG01.</title>
        <authorList>
            <person name="Poehlein A."/>
            <person name="Gabris C."/>
            <person name="Bengelsdorf F.R."/>
            <person name="Duerre P."/>
            <person name="Daniel R."/>
        </authorList>
    </citation>
    <scope>NUCLEOTIDE SEQUENCE [LARGE SCALE GENOMIC DNA]</scope>
    <source>
        <strain evidence="13 14">CG_D</strain>
    </source>
</reference>
<dbReference type="RefSeq" id="WP_176744908.1">
    <property type="nucleotide sequence ID" value="NZ_JAZHVW010000001.1"/>
</dbReference>
<keyword evidence="8 11" id="KW-1133">Transmembrane helix</keyword>
<evidence type="ECO:0000256" key="10">
    <source>
        <dbReference type="ARBA" id="ARBA00023136"/>
    </source>
</evidence>
<dbReference type="Gene3D" id="1.10.287.130">
    <property type="match status" value="1"/>
</dbReference>
<dbReference type="InterPro" id="IPR036097">
    <property type="entry name" value="HisK_dim/P_sf"/>
</dbReference>
<dbReference type="AlphaFoldDB" id="A0A1E7XE90"/>
<dbReference type="InterPro" id="IPR004358">
    <property type="entry name" value="Sig_transdc_His_kin-like_C"/>
</dbReference>
<dbReference type="GO" id="GO:0000155">
    <property type="term" value="F:phosphorelay sensor kinase activity"/>
    <property type="evidence" value="ECO:0007669"/>
    <property type="project" value="InterPro"/>
</dbReference>
<accession>A0A1E7XE90</accession>
<keyword evidence="9" id="KW-0902">Two-component regulatory system</keyword>
<dbReference type="PANTHER" id="PTHR45436">
    <property type="entry name" value="SENSOR HISTIDINE KINASE YKOH"/>
    <property type="match status" value="1"/>
</dbReference>
<keyword evidence="5 13" id="KW-0808">Transferase</keyword>
<dbReference type="SUPFAM" id="SSF47384">
    <property type="entry name" value="Homodimeric domain of signal transducing histidine kinase"/>
    <property type="match status" value="1"/>
</dbReference>
<sequence length="472" mass="52755">MRRKKRQTTFQAIRHNFIILFSCFALLTGAAVVIVVGVNLVHQRQTESVELLRSLNRSFIDDKPDWHQWRRNSSINTQDTYVRVSSQAISQQQSALFYSKGAKSFLAAKPNEISKIIHLPFFPALTYAKGYGLFYYRSGVRHGDQKNIRSEIWISLNPIIKTLSSVILVVIIVLILGLILGWFLISLIAKRLTRSLRLLQETAQQQSKSVTNVENLLPVPDSPTEVHELSTSFNALLTAIIENNNKEKAFISNASHELRTPIAAIRGHISLVKRRGKEHPEIIDRSLNFIDDESAKMQALVNSLLALSRADKEVVEKSRFDLVGIVNETVEEERVVLKQPIKVIGESSVMVVANQTNISQILSVLLDNAGKYSPESADITVLIRQNNVQTTLSVQDTGASIPDEDKQHIFDRFYRGDHAHNSQIAGNGLGLSIASQLAKLNNLTITVTDIQPQGVSFNIIFPKDGTLPHQTT</sequence>
<dbReference type="Gene3D" id="3.30.565.10">
    <property type="entry name" value="Histidine kinase-like ATPase, C-terminal domain"/>
    <property type="match status" value="1"/>
</dbReference>
<dbReference type="CDD" id="cd00082">
    <property type="entry name" value="HisKA"/>
    <property type="match status" value="1"/>
</dbReference>
<evidence type="ECO:0000256" key="6">
    <source>
        <dbReference type="ARBA" id="ARBA00022692"/>
    </source>
</evidence>
<evidence type="ECO:0000256" key="3">
    <source>
        <dbReference type="ARBA" id="ARBA00012438"/>
    </source>
</evidence>
<proteinExistence type="predicted"/>
<dbReference type="SMART" id="SM00388">
    <property type="entry name" value="HisKA"/>
    <property type="match status" value="1"/>
</dbReference>
<evidence type="ECO:0000313" key="13">
    <source>
        <dbReference type="EMBL" id="OFA11416.1"/>
    </source>
</evidence>
<keyword evidence="4" id="KW-0597">Phosphoprotein</keyword>
<dbReference type="Gene3D" id="6.10.340.10">
    <property type="match status" value="1"/>
</dbReference>
<feature type="domain" description="Histidine kinase" evidence="12">
    <location>
        <begin position="253"/>
        <end position="465"/>
    </location>
</feature>
<dbReference type="STRING" id="481719.LASUN_10250"/>
<dbReference type="SMART" id="SM00387">
    <property type="entry name" value="HATPase_c"/>
    <property type="match status" value="1"/>
</dbReference>
<gene>
    <name evidence="13" type="primary">arlS_1</name>
    <name evidence="13" type="ORF">LASUN_10250</name>
</gene>
<organism evidence="13 14">
    <name type="scientific">Lentilactobacillus sunkii</name>
    <dbReference type="NCBI Taxonomy" id="481719"/>
    <lineage>
        <taxon>Bacteria</taxon>
        <taxon>Bacillati</taxon>
        <taxon>Bacillota</taxon>
        <taxon>Bacilli</taxon>
        <taxon>Lactobacillales</taxon>
        <taxon>Lactobacillaceae</taxon>
        <taxon>Lentilactobacillus</taxon>
    </lineage>
</organism>
<evidence type="ECO:0000256" key="8">
    <source>
        <dbReference type="ARBA" id="ARBA00022989"/>
    </source>
</evidence>
<evidence type="ECO:0000256" key="7">
    <source>
        <dbReference type="ARBA" id="ARBA00022777"/>
    </source>
</evidence>
<evidence type="ECO:0000256" key="2">
    <source>
        <dbReference type="ARBA" id="ARBA00004370"/>
    </source>
</evidence>
<evidence type="ECO:0000256" key="4">
    <source>
        <dbReference type="ARBA" id="ARBA00022553"/>
    </source>
</evidence>
<dbReference type="CDD" id="cd00075">
    <property type="entry name" value="HATPase"/>
    <property type="match status" value="1"/>
</dbReference>
<dbReference type="FunFam" id="1.10.287.130:FF:000001">
    <property type="entry name" value="Two-component sensor histidine kinase"/>
    <property type="match status" value="1"/>
</dbReference>
<dbReference type="GO" id="GO:0005886">
    <property type="term" value="C:plasma membrane"/>
    <property type="evidence" value="ECO:0007669"/>
    <property type="project" value="TreeGrafter"/>
</dbReference>
<dbReference type="InterPro" id="IPR005467">
    <property type="entry name" value="His_kinase_dom"/>
</dbReference>
<dbReference type="Pfam" id="PF00512">
    <property type="entry name" value="HisKA"/>
    <property type="match status" value="1"/>
</dbReference>
<evidence type="ECO:0000313" key="14">
    <source>
        <dbReference type="Proteomes" id="UP000177010"/>
    </source>
</evidence>
<dbReference type="InterPro" id="IPR050428">
    <property type="entry name" value="TCS_sensor_his_kinase"/>
</dbReference>
<feature type="transmembrane region" description="Helical" evidence="11">
    <location>
        <begin position="12"/>
        <end position="38"/>
    </location>
</feature>
<dbReference type="EMBL" id="MIQE01000010">
    <property type="protein sequence ID" value="OFA11416.1"/>
    <property type="molecule type" value="Genomic_DNA"/>
</dbReference>
<dbReference type="InterPro" id="IPR003594">
    <property type="entry name" value="HATPase_dom"/>
</dbReference>
<evidence type="ECO:0000256" key="11">
    <source>
        <dbReference type="SAM" id="Phobius"/>
    </source>
</evidence>
<keyword evidence="6 11" id="KW-0812">Transmembrane</keyword>
<protein>
    <recommendedName>
        <fullName evidence="3">histidine kinase</fullName>
        <ecNumber evidence="3">2.7.13.3</ecNumber>
    </recommendedName>
</protein>
<evidence type="ECO:0000256" key="1">
    <source>
        <dbReference type="ARBA" id="ARBA00000085"/>
    </source>
</evidence>
<dbReference type="Pfam" id="PF02518">
    <property type="entry name" value="HATPase_c"/>
    <property type="match status" value="1"/>
</dbReference>
<dbReference type="EC" id="2.7.13.3" evidence="3"/>
<dbReference type="PANTHER" id="PTHR45436:SF5">
    <property type="entry name" value="SENSOR HISTIDINE KINASE TRCS"/>
    <property type="match status" value="1"/>
</dbReference>
<name>A0A1E7XE90_9LACO</name>
<dbReference type="Proteomes" id="UP000177010">
    <property type="component" value="Unassembled WGS sequence"/>
</dbReference>
<evidence type="ECO:0000259" key="12">
    <source>
        <dbReference type="PROSITE" id="PS50109"/>
    </source>
</evidence>
<dbReference type="PROSITE" id="PS50109">
    <property type="entry name" value="HIS_KIN"/>
    <property type="match status" value="1"/>
</dbReference>
<dbReference type="InterPro" id="IPR036890">
    <property type="entry name" value="HATPase_C_sf"/>
</dbReference>